<dbReference type="GO" id="GO:0046872">
    <property type="term" value="F:metal ion binding"/>
    <property type="evidence" value="ECO:0007669"/>
    <property type="project" value="InterPro"/>
</dbReference>
<dbReference type="AlphaFoldDB" id="A0A0N9I035"/>
<evidence type="ECO:0000259" key="1">
    <source>
        <dbReference type="Pfam" id="PF11716"/>
    </source>
</evidence>
<dbReference type="PANTHER" id="PTHR40758:SF1">
    <property type="entry name" value="CONSERVED PROTEIN"/>
    <property type="match status" value="1"/>
</dbReference>
<dbReference type="Proteomes" id="UP000063699">
    <property type="component" value="Chromosome"/>
</dbReference>
<accession>A0A0N9I035</accession>
<sequence>MSGRALTDQAKLLDVLEIEATVLAEAVDGARADLRIPNCPGLTVGETARHVGSVYRMALQWMRTGDTPQTWQRQPGPFQSLRDYVISGVRELVDELAAHDHAEPCSTWWAADSTYGFWRRRMAHETVIHRVDVQAATEQPIGEIEDDIAVDGVDEVLTLWFGHRLTVQGVVGTRDATVAVLTGDRAWLTRTTTGGLGAWRLPGSDVERADLARVDARVVGQPSSVYRYLWGRLGERAVHREGDIDAINQLWALIRVATR</sequence>
<name>A0A0N9I035_9PSEU</name>
<dbReference type="InterPro" id="IPR024344">
    <property type="entry name" value="MDMPI_metal-binding"/>
</dbReference>
<feature type="domain" description="Mycothiol-dependent maleylpyruvate isomerase metal-binding" evidence="1">
    <location>
        <begin position="23"/>
        <end position="134"/>
    </location>
</feature>
<reference evidence="2 3" key="1">
    <citation type="submission" date="2015-07" db="EMBL/GenBank/DDBJ databases">
        <title>Genome sequencing of Kibdelosporangium phytohabitans.</title>
        <authorList>
            <person name="Qin S."/>
            <person name="Xing K."/>
        </authorList>
    </citation>
    <scope>NUCLEOTIDE SEQUENCE [LARGE SCALE GENOMIC DNA]</scope>
    <source>
        <strain evidence="2 3">KLBMP1111</strain>
    </source>
</reference>
<dbReference type="PANTHER" id="PTHR40758">
    <property type="entry name" value="CONSERVED PROTEIN"/>
    <property type="match status" value="1"/>
</dbReference>
<dbReference type="RefSeq" id="WP_054289759.1">
    <property type="nucleotide sequence ID" value="NZ_CP012752.1"/>
</dbReference>
<evidence type="ECO:0000313" key="2">
    <source>
        <dbReference type="EMBL" id="ALG07849.1"/>
    </source>
</evidence>
<dbReference type="SUPFAM" id="SSF109854">
    <property type="entry name" value="DinB/YfiT-like putative metalloenzymes"/>
    <property type="match status" value="1"/>
</dbReference>
<organism evidence="2 3">
    <name type="scientific">Kibdelosporangium phytohabitans</name>
    <dbReference type="NCBI Taxonomy" id="860235"/>
    <lineage>
        <taxon>Bacteria</taxon>
        <taxon>Bacillati</taxon>
        <taxon>Actinomycetota</taxon>
        <taxon>Actinomycetes</taxon>
        <taxon>Pseudonocardiales</taxon>
        <taxon>Pseudonocardiaceae</taxon>
        <taxon>Kibdelosporangium</taxon>
    </lineage>
</organism>
<dbReference type="KEGG" id="kphy:AOZ06_13830"/>
<dbReference type="GO" id="GO:0005886">
    <property type="term" value="C:plasma membrane"/>
    <property type="evidence" value="ECO:0007669"/>
    <property type="project" value="TreeGrafter"/>
</dbReference>
<dbReference type="STRING" id="860235.AOZ06_13830"/>
<dbReference type="Pfam" id="PF11716">
    <property type="entry name" value="MDMPI_N"/>
    <property type="match status" value="1"/>
</dbReference>
<protein>
    <recommendedName>
        <fullName evidence="1">Mycothiol-dependent maleylpyruvate isomerase metal-binding domain-containing protein</fullName>
    </recommendedName>
</protein>
<keyword evidence="3" id="KW-1185">Reference proteome</keyword>
<proteinExistence type="predicted"/>
<dbReference type="EMBL" id="CP012752">
    <property type="protein sequence ID" value="ALG07849.1"/>
    <property type="molecule type" value="Genomic_DNA"/>
</dbReference>
<dbReference type="InterPro" id="IPR034660">
    <property type="entry name" value="DinB/YfiT-like"/>
</dbReference>
<evidence type="ECO:0000313" key="3">
    <source>
        <dbReference type="Proteomes" id="UP000063699"/>
    </source>
</evidence>
<gene>
    <name evidence="2" type="ORF">AOZ06_13830</name>
</gene>